<dbReference type="SUPFAM" id="SSF48498">
    <property type="entry name" value="Tetracyclin repressor-like, C-terminal domain"/>
    <property type="match status" value="1"/>
</dbReference>
<dbReference type="InterPro" id="IPR050109">
    <property type="entry name" value="HTH-type_TetR-like_transc_reg"/>
</dbReference>
<proteinExistence type="predicted"/>
<feature type="domain" description="HTH tetR-type" evidence="3">
    <location>
        <begin position="9"/>
        <end position="69"/>
    </location>
</feature>
<name>A0ABW5P9T1_9BACL</name>
<dbReference type="PROSITE" id="PS50977">
    <property type="entry name" value="HTH_TETR_2"/>
    <property type="match status" value="1"/>
</dbReference>
<comment type="caution">
    <text evidence="4">The sequence shown here is derived from an EMBL/GenBank/DDBJ whole genome shotgun (WGS) entry which is preliminary data.</text>
</comment>
<gene>
    <name evidence="4" type="ORF">ACFSUF_01035</name>
</gene>
<reference evidence="5" key="1">
    <citation type="journal article" date="2019" name="Int. J. Syst. Evol. Microbiol.">
        <title>The Global Catalogue of Microorganisms (GCM) 10K type strain sequencing project: providing services to taxonomists for standard genome sequencing and annotation.</title>
        <authorList>
            <consortium name="The Broad Institute Genomics Platform"/>
            <consortium name="The Broad Institute Genome Sequencing Center for Infectious Disease"/>
            <person name="Wu L."/>
            <person name="Ma J."/>
        </authorList>
    </citation>
    <scope>NUCLEOTIDE SEQUENCE [LARGE SCALE GENOMIC DNA]</scope>
    <source>
        <strain evidence="5">KCTC 3950</strain>
    </source>
</reference>
<dbReference type="PANTHER" id="PTHR30055">
    <property type="entry name" value="HTH-TYPE TRANSCRIPTIONAL REGULATOR RUTR"/>
    <property type="match status" value="1"/>
</dbReference>
<dbReference type="InterPro" id="IPR001647">
    <property type="entry name" value="HTH_TetR"/>
</dbReference>
<feature type="DNA-binding region" description="H-T-H motif" evidence="2">
    <location>
        <begin position="32"/>
        <end position="51"/>
    </location>
</feature>
<dbReference type="RefSeq" id="WP_377599243.1">
    <property type="nucleotide sequence ID" value="NZ_JBHUME010000002.1"/>
</dbReference>
<accession>A0ABW5P9T1</accession>
<evidence type="ECO:0000313" key="5">
    <source>
        <dbReference type="Proteomes" id="UP001597541"/>
    </source>
</evidence>
<evidence type="ECO:0000256" key="1">
    <source>
        <dbReference type="ARBA" id="ARBA00023125"/>
    </source>
</evidence>
<keyword evidence="5" id="KW-1185">Reference proteome</keyword>
<protein>
    <submittedName>
        <fullName evidence="4">TetR/AcrR family transcriptional regulator</fullName>
    </submittedName>
</protein>
<evidence type="ECO:0000256" key="2">
    <source>
        <dbReference type="PROSITE-ProRule" id="PRU00335"/>
    </source>
</evidence>
<dbReference type="Gene3D" id="1.10.357.10">
    <property type="entry name" value="Tetracycline Repressor, domain 2"/>
    <property type="match status" value="1"/>
</dbReference>
<dbReference type="InterPro" id="IPR009057">
    <property type="entry name" value="Homeodomain-like_sf"/>
</dbReference>
<sequence>MARKAVDQELSRNRIMEVARDLFATQGYRDVSMRYIGQELGYSHGSLYYHFKDKAELFCALVAQDYVLLNKMLTDGLTEPPEDGMTRLEMIMLKFIQFGLDYPHHYEIMFLISDSDLKKYSEPEQKLLYDRFSALVWEASGSTCDQTNNYAFYLFLSLHGFITYHVHSGSNFGDIGPSAKEHVKFLCRGLS</sequence>
<dbReference type="SUPFAM" id="SSF46689">
    <property type="entry name" value="Homeodomain-like"/>
    <property type="match status" value="1"/>
</dbReference>
<evidence type="ECO:0000313" key="4">
    <source>
        <dbReference type="EMBL" id="MFD2611002.1"/>
    </source>
</evidence>
<dbReference type="Pfam" id="PF00440">
    <property type="entry name" value="TetR_N"/>
    <property type="match status" value="1"/>
</dbReference>
<organism evidence="4 5">
    <name type="scientific">Paenibacillus gansuensis</name>
    <dbReference type="NCBI Taxonomy" id="306542"/>
    <lineage>
        <taxon>Bacteria</taxon>
        <taxon>Bacillati</taxon>
        <taxon>Bacillota</taxon>
        <taxon>Bacilli</taxon>
        <taxon>Bacillales</taxon>
        <taxon>Paenibacillaceae</taxon>
        <taxon>Paenibacillus</taxon>
    </lineage>
</organism>
<dbReference type="PRINTS" id="PR00455">
    <property type="entry name" value="HTHTETR"/>
</dbReference>
<keyword evidence="1 2" id="KW-0238">DNA-binding</keyword>
<evidence type="ECO:0000259" key="3">
    <source>
        <dbReference type="PROSITE" id="PS50977"/>
    </source>
</evidence>
<dbReference type="Proteomes" id="UP001597541">
    <property type="component" value="Unassembled WGS sequence"/>
</dbReference>
<dbReference type="Gene3D" id="1.10.10.60">
    <property type="entry name" value="Homeodomain-like"/>
    <property type="match status" value="1"/>
</dbReference>
<dbReference type="InterPro" id="IPR036271">
    <property type="entry name" value="Tet_transcr_reg_TetR-rel_C_sf"/>
</dbReference>
<dbReference type="PANTHER" id="PTHR30055:SF212">
    <property type="entry name" value="TETR-FAMILY FAMILY TRANSCRIPTIONAL REGULATOR"/>
    <property type="match status" value="1"/>
</dbReference>
<dbReference type="EMBL" id="JBHUME010000002">
    <property type="protein sequence ID" value="MFD2611002.1"/>
    <property type="molecule type" value="Genomic_DNA"/>
</dbReference>